<dbReference type="OrthoDB" id="9811720at2"/>
<feature type="transmembrane region" description="Helical" evidence="3">
    <location>
        <begin position="136"/>
        <end position="163"/>
    </location>
</feature>
<evidence type="ECO:0000259" key="4">
    <source>
        <dbReference type="PROSITE" id="PS51371"/>
    </source>
</evidence>
<dbReference type="InterPro" id="IPR046342">
    <property type="entry name" value="CBS_dom_sf"/>
</dbReference>
<keyword evidence="3" id="KW-0472">Membrane</keyword>
<keyword evidence="6" id="KW-1185">Reference proteome</keyword>
<feature type="transmembrane region" description="Helical" evidence="3">
    <location>
        <begin position="72"/>
        <end position="91"/>
    </location>
</feature>
<reference evidence="5 6" key="1">
    <citation type="submission" date="2018-07" db="EMBL/GenBank/DDBJ databases">
        <title>Genomic Encyclopedia of Type Strains, Phase IV (KMG-IV): sequencing the most valuable type-strain genomes for metagenomic binning, comparative biology and taxonomic classification.</title>
        <authorList>
            <person name="Goeker M."/>
        </authorList>
    </citation>
    <scope>NUCLEOTIDE SEQUENCE [LARGE SCALE GENOMIC DNA]</scope>
    <source>
        <strain evidence="5 6">DSM 26407</strain>
    </source>
</reference>
<keyword evidence="3" id="KW-0812">Transmembrane</keyword>
<feature type="domain" description="CBS" evidence="4">
    <location>
        <begin position="244"/>
        <end position="301"/>
    </location>
</feature>
<dbReference type="CDD" id="cd04600">
    <property type="entry name" value="CBS_pair_HPP_assoc"/>
    <property type="match status" value="1"/>
</dbReference>
<dbReference type="SMART" id="SM00116">
    <property type="entry name" value="CBS"/>
    <property type="match status" value="2"/>
</dbReference>
<dbReference type="AlphaFoldDB" id="A0A369CH37"/>
<evidence type="ECO:0000256" key="3">
    <source>
        <dbReference type="SAM" id="Phobius"/>
    </source>
</evidence>
<protein>
    <submittedName>
        <fullName evidence="5">CBS domain-containing membrane protein</fullName>
    </submittedName>
</protein>
<evidence type="ECO:0000313" key="5">
    <source>
        <dbReference type="EMBL" id="RCX31154.1"/>
    </source>
</evidence>
<name>A0A369CH37_9GAMM</name>
<dbReference type="PANTHER" id="PTHR43080:SF2">
    <property type="entry name" value="CBS DOMAIN-CONTAINING PROTEIN"/>
    <property type="match status" value="1"/>
</dbReference>
<comment type="caution">
    <text evidence="5">The sequence shown here is derived from an EMBL/GenBank/DDBJ whole genome shotgun (WGS) entry which is preliminary data.</text>
</comment>
<dbReference type="EMBL" id="QPJY01000003">
    <property type="protein sequence ID" value="RCX31154.1"/>
    <property type="molecule type" value="Genomic_DNA"/>
</dbReference>
<feature type="transmembrane region" description="Helical" evidence="3">
    <location>
        <begin position="23"/>
        <end position="40"/>
    </location>
</feature>
<dbReference type="InterPro" id="IPR051257">
    <property type="entry name" value="Diverse_CBS-Domain"/>
</dbReference>
<dbReference type="RefSeq" id="WP_114279340.1">
    <property type="nucleotide sequence ID" value="NZ_QPJY01000003.1"/>
</dbReference>
<keyword evidence="3" id="KW-1133">Transmembrane helix</keyword>
<dbReference type="Proteomes" id="UP000252707">
    <property type="component" value="Unassembled WGS sequence"/>
</dbReference>
<dbReference type="Pfam" id="PF04982">
    <property type="entry name" value="TM_HPP"/>
    <property type="match status" value="1"/>
</dbReference>
<evidence type="ECO:0000313" key="6">
    <source>
        <dbReference type="Proteomes" id="UP000252707"/>
    </source>
</evidence>
<sequence length="388" mass="41794">MRPDNLVSYLFPRQVTTTHRERIISGLGGFIAIFLTAWIASHTLGPVVTPFMIASMGASTVLLLGAPHSPFSQPWSFAGGHLVSALIGVFCAMEVPNFHIAAGLAVGLSITAMYYLRCLHPPGGATALLAVIGDQAIHGMGYGFVLMPVLANVGVLLVAALLINRVVLLRHYPYNLSMPAKAPSPHGGQPPVRLGFTEDDLTAALRSMDGYIDVTGEDLERIYSLAILHAKRRRLGDITVGDIMTREVVTVAPDDSLEAIWKLLRTRGIRGAPVVDGQRRLLGMVTVADFLKSANWRLCDTLVRHVRLAVAGRARNTAERIMTRPLILAREETHLTDAFLLFAQNHINHLPVVNGDGALVGILTRLDLLASLYGDMASASGDLQPSAA</sequence>
<feature type="transmembrane region" description="Helical" evidence="3">
    <location>
        <begin position="47"/>
        <end position="66"/>
    </location>
</feature>
<feature type="transmembrane region" description="Helical" evidence="3">
    <location>
        <begin position="98"/>
        <end position="116"/>
    </location>
</feature>
<gene>
    <name evidence="5" type="ORF">DFQ59_103118</name>
</gene>
<dbReference type="SUPFAM" id="SSF54631">
    <property type="entry name" value="CBS-domain pair"/>
    <property type="match status" value="1"/>
</dbReference>
<dbReference type="InterPro" id="IPR058581">
    <property type="entry name" value="TM_HPP"/>
</dbReference>
<proteinExistence type="predicted"/>
<evidence type="ECO:0000256" key="2">
    <source>
        <dbReference type="PROSITE-ProRule" id="PRU00703"/>
    </source>
</evidence>
<dbReference type="PROSITE" id="PS51371">
    <property type="entry name" value="CBS"/>
    <property type="match status" value="2"/>
</dbReference>
<accession>A0A369CH37</accession>
<dbReference type="Pfam" id="PF00571">
    <property type="entry name" value="CBS"/>
    <property type="match status" value="2"/>
</dbReference>
<feature type="domain" description="CBS" evidence="4">
    <location>
        <begin position="322"/>
        <end position="378"/>
    </location>
</feature>
<dbReference type="InterPro" id="IPR000644">
    <property type="entry name" value="CBS_dom"/>
</dbReference>
<evidence type="ECO:0000256" key="1">
    <source>
        <dbReference type="ARBA" id="ARBA00023122"/>
    </source>
</evidence>
<keyword evidence="1 2" id="KW-0129">CBS domain</keyword>
<dbReference type="PANTHER" id="PTHR43080">
    <property type="entry name" value="CBS DOMAIN-CONTAINING PROTEIN CBSX3, MITOCHONDRIAL"/>
    <property type="match status" value="1"/>
</dbReference>
<dbReference type="Gene3D" id="3.10.580.10">
    <property type="entry name" value="CBS-domain"/>
    <property type="match status" value="1"/>
</dbReference>
<organism evidence="5 6">
    <name type="scientific">Thioalbus denitrificans</name>
    <dbReference type="NCBI Taxonomy" id="547122"/>
    <lineage>
        <taxon>Bacteria</taxon>
        <taxon>Pseudomonadati</taxon>
        <taxon>Pseudomonadota</taxon>
        <taxon>Gammaproteobacteria</taxon>
        <taxon>Chromatiales</taxon>
        <taxon>Ectothiorhodospiraceae</taxon>
        <taxon>Thioalbus</taxon>
    </lineage>
</organism>